<dbReference type="SUPFAM" id="SSF53822">
    <property type="entry name" value="Periplasmic binding protein-like I"/>
    <property type="match status" value="1"/>
</dbReference>
<dbReference type="Proteomes" id="UP000198703">
    <property type="component" value="Unassembled WGS sequence"/>
</dbReference>
<dbReference type="RefSeq" id="WP_175478693.1">
    <property type="nucleotide sequence ID" value="NZ_FNQM01000001.1"/>
</dbReference>
<dbReference type="SMART" id="SM00354">
    <property type="entry name" value="HTH_LACI"/>
    <property type="match status" value="1"/>
</dbReference>
<dbReference type="Pfam" id="PF13377">
    <property type="entry name" value="Peripla_BP_3"/>
    <property type="match status" value="1"/>
</dbReference>
<name>A0A1H3VGP9_9RHOB</name>
<dbReference type="EMBL" id="FNQM01000001">
    <property type="protein sequence ID" value="SDZ73975.1"/>
    <property type="molecule type" value="Genomic_DNA"/>
</dbReference>
<dbReference type="GO" id="GO:0003700">
    <property type="term" value="F:DNA-binding transcription factor activity"/>
    <property type="evidence" value="ECO:0007669"/>
    <property type="project" value="TreeGrafter"/>
</dbReference>
<keyword evidence="2" id="KW-0238">DNA-binding</keyword>
<organism evidence="6 7">
    <name type="scientific">Rubrimonas cliftonensis</name>
    <dbReference type="NCBI Taxonomy" id="89524"/>
    <lineage>
        <taxon>Bacteria</taxon>
        <taxon>Pseudomonadati</taxon>
        <taxon>Pseudomonadota</taxon>
        <taxon>Alphaproteobacteria</taxon>
        <taxon>Rhodobacterales</taxon>
        <taxon>Paracoccaceae</taxon>
        <taxon>Rubrimonas</taxon>
    </lineage>
</organism>
<evidence type="ECO:0000256" key="3">
    <source>
        <dbReference type="ARBA" id="ARBA00023163"/>
    </source>
</evidence>
<keyword evidence="3" id="KW-0804">Transcription</keyword>
<dbReference type="STRING" id="89524.SAMN05444370_10186"/>
<dbReference type="SUPFAM" id="SSF47413">
    <property type="entry name" value="lambda repressor-like DNA-binding domains"/>
    <property type="match status" value="1"/>
</dbReference>
<dbReference type="AlphaFoldDB" id="A0A1H3VGP9"/>
<dbReference type="InterPro" id="IPR010982">
    <property type="entry name" value="Lambda_DNA-bd_dom_sf"/>
</dbReference>
<dbReference type="PANTHER" id="PTHR30146:SF109">
    <property type="entry name" value="HTH-TYPE TRANSCRIPTIONAL REGULATOR GALS"/>
    <property type="match status" value="1"/>
</dbReference>
<evidence type="ECO:0000256" key="2">
    <source>
        <dbReference type="ARBA" id="ARBA00023125"/>
    </source>
</evidence>
<dbReference type="InterPro" id="IPR046335">
    <property type="entry name" value="LacI/GalR-like_sensor"/>
</dbReference>
<proteinExistence type="predicted"/>
<reference evidence="6 7" key="1">
    <citation type="submission" date="2016-10" db="EMBL/GenBank/DDBJ databases">
        <authorList>
            <person name="de Groot N.N."/>
        </authorList>
    </citation>
    <scope>NUCLEOTIDE SEQUENCE [LARGE SCALE GENOMIC DNA]</scope>
    <source>
        <strain evidence="6 7">DSM 15345</strain>
    </source>
</reference>
<gene>
    <name evidence="6" type="ORF">SAMN05444370_10186</name>
</gene>
<dbReference type="PROSITE" id="PS50932">
    <property type="entry name" value="HTH_LACI_2"/>
    <property type="match status" value="1"/>
</dbReference>
<keyword evidence="7" id="KW-1185">Reference proteome</keyword>
<dbReference type="GO" id="GO:0000976">
    <property type="term" value="F:transcription cis-regulatory region binding"/>
    <property type="evidence" value="ECO:0007669"/>
    <property type="project" value="TreeGrafter"/>
</dbReference>
<protein>
    <submittedName>
        <fullName evidence="6">Transcriptional regulator, LacI family</fullName>
    </submittedName>
</protein>
<dbReference type="CDD" id="cd01392">
    <property type="entry name" value="HTH_LacI"/>
    <property type="match status" value="1"/>
</dbReference>
<evidence type="ECO:0000256" key="1">
    <source>
        <dbReference type="ARBA" id="ARBA00023015"/>
    </source>
</evidence>
<sequence>MAPPTQRQIAEKLGLSPATVSLALRDSPMIAQATRALVRAAVAEAGYVPNVAASALRTGRTRIIGVSFHNIAHQFFAEMLIAIEAELAVDGVAVFINNHGEDPASLARFVASLAAHGAEGLLVSPPPGATPAIFAPLRDRGAPVVYVSRRLREDAHADYVVNADAVAIRRAVARLLETGRRRLALLGGMAGTTVAEDRADSFFAALAEAGLPAGPELWLQCRPRLAEGAAVARRAMAAAPAPDGLVCFNDLVAFGAMNTLRALGLEPGLHVGVVGVGGTDEAAAFHPGLTTVLDNPASIGRTAAGMLRARIDAPDAPPRHETLDPKLVIRGSCRSAPPQADAPEPAPQQASPDPVPEQASPDPAPPRPITPGGARAAPDCA</sequence>
<feature type="region of interest" description="Disordered" evidence="4">
    <location>
        <begin position="331"/>
        <end position="381"/>
    </location>
</feature>
<dbReference type="Pfam" id="PF00356">
    <property type="entry name" value="LacI"/>
    <property type="match status" value="1"/>
</dbReference>
<evidence type="ECO:0000313" key="6">
    <source>
        <dbReference type="EMBL" id="SDZ73975.1"/>
    </source>
</evidence>
<feature type="domain" description="HTH lacI-type" evidence="5">
    <location>
        <begin position="4"/>
        <end position="58"/>
    </location>
</feature>
<feature type="compositionally biased region" description="Low complexity" evidence="4">
    <location>
        <begin position="335"/>
        <end position="352"/>
    </location>
</feature>
<evidence type="ECO:0000259" key="5">
    <source>
        <dbReference type="PROSITE" id="PS50932"/>
    </source>
</evidence>
<dbReference type="PANTHER" id="PTHR30146">
    <property type="entry name" value="LACI-RELATED TRANSCRIPTIONAL REPRESSOR"/>
    <property type="match status" value="1"/>
</dbReference>
<accession>A0A1H3VGP9</accession>
<dbReference type="Gene3D" id="1.10.260.40">
    <property type="entry name" value="lambda repressor-like DNA-binding domains"/>
    <property type="match status" value="1"/>
</dbReference>
<dbReference type="InterPro" id="IPR028082">
    <property type="entry name" value="Peripla_BP_I"/>
</dbReference>
<dbReference type="Gene3D" id="3.40.50.2300">
    <property type="match status" value="2"/>
</dbReference>
<evidence type="ECO:0000313" key="7">
    <source>
        <dbReference type="Proteomes" id="UP000198703"/>
    </source>
</evidence>
<dbReference type="InterPro" id="IPR000843">
    <property type="entry name" value="HTH_LacI"/>
</dbReference>
<evidence type="ECO:0000256" key="4">
    <source>
        <dbReference type="SAM" id="MobiDB-lite"/>
    </source>
</evidence>
<keyword evidence="1" id="KW-0805">Transcription regulation</keyword>